<keyword evidence="4 7" id="KW-1133">Transmembrane helix</keyword>
<dbReference type="AlphaFoldDB" id="A0A835SMD8"/>
<feature type="transmembrane region" description="Helical" evidence="7">
    <location>
        <begin position="330"/>
        <end position="349"/>
    </location>
</feature>
<gene>
    <name evidence="9" type="ORF">HXX76_010527</name>
</gene>
<feature type="transmembrane region" description="Helical" evidence="7">
    <location>
        <begin position="267"/>
        <end position="289"/>
    </location>
</feature>
<evidence type="ECO:0000256" key="3">
    <source>
        <dbReference type="ARBA" id="ARBA00022692"/>
    </source>
</evidence>
<dbReference type="OrthoDB" id="306876at2759"/>
<evidence type="ECO:0000256" key="7">
    <source>
        <dbReference type="SAM" id="Phobius"/>
    </source>
</evidence>
<dbReference type="PANTHER" id="PTHR22911:SF6">
    <property type="entry name" value="SOLUTE CARRIER FAMILY 35 MEMBER G1"/>
    <property type="match status" value="1"/>
</dbReference>
<feature type="region of interest" description="Disordered" evidence="6">
    <location>
        <begin position="436"/>
        <end position="455"/>
    </location>
</feature>
<dbReference type="InterPro" id="IPR037185">
    <property type="entry name" value="EmrE-like"/>
</dbReference>
<reference evidence="9" key="1">
    <citation type="journal article" date="2020" name="bioRxiv">
        <title>Comparative genomics of Chlamydomonas.</title>
        <authorList>
            <person name="Craig R.J."/>
            <person name="Hasan A.R."/>
            <person name="Ness R.W."/>
            <person name="Keightley P.D."/>
        </authorList>
    </citation>
    <scope>NUCLEOTIDE SEQUENCE</scope>
    <source>
        <strain evidence="9">SAG 7.73</strain>
    </source>
</reference>
<feature type="compositionally biased region" description="Polar residues" evidence="6">
    <location>
        <begin position="630"/>
        <end position="639"/>
    </location>
</feature>
<feature type="region of interest" description="Disordered" evidence="6">
    <location>
        <begin position="619"/>
        <end position="678"/>
    </location>
</feature>
<evidence type="ECO:0000256" key="6">
    <source>
        <dbReference type="SAM" id="MobiDB-lite"/>
    </source>
</evidence>
<keyword evidence="3 7" id="KW-0812">Transmembrane</keyword>
<accession>A0A835SMD8</accession>
<feature type="region of interest" description="Disordered" evidence="6">
    <location>
        <begin position="516"/>
        <end position="573"/>
    </location>
</feature>
<dbReference type="InterPro" id="IPR000620">
    <property type="entry name" value="EamA_dom"/>
</dbReference>
<feature type="region of interest" description="Disordered" evidence="6">
    <location>
        <begin position="408"/>
        <end position="428"/>
    </location>
</feature>
<dbReference type="Proteomes" id="UP000650467">
    <property type="component" value="Unassembled WGS sequence"/>
</dbReference>
<protein>
    <recommendedName>
        <fullName evidence="8">EamA domain-containing protein</fullName>
    </recommendedName>
</protein>
<feature type="domain" description="EamA" evidence="8">
    <location>
        <begin position="51"/>
        <end position="184"/>
    </location>
</feature>
<comment type="caution">
    <text evidence="9">The sequence shown here is derived from an EMBL/GenBank/DDBJ whole genome shotgun (WGS) entry which is preliminary data.</text>
</comment>
<comment type="similarity">
    <text evidence="2">Belongs to the drug/metabolite transporter (DMT) superfamily. Plant drug/metabolite exporter (P-DME) (TC 2.A.7.4) family.</text>
</comment>
<evidence type="ECO:0000256" key="2">
    <source>
        <dbReference type="ARBA" id="ARBA00007635"/>
    </source>
</evidence>
<evidence type="ECO:0000313" key="9">
    <source>
        <dbReference type="EMBL" id="KAG2429743.1"/>
    </source>
</evidence>
<keyword evidence="5 7" id="KW-0472">Membrane</keyword>
<evidence type="ECO:0000259" key="8">
    <source>
        <dbReference type="Pfam" id="PF00892"/>
    </source>
</evidence>
<feature type="transmembrane region" description="Helical" evidence="7">
    <location>
        <begin position="139"/>
        <end position="161"/>
    </location>
</feature>
<evidence type="ECO:0000256" key="4">
    <source>
        <dbReference type="ARBA" id="ARBA00022989"/>
    </source>
</evidence>
<evidence type="ECO:0000313" key="10">
    <source>
        <dbReference type="Proteomes" id="UP000650467"/>
    </source>
</evidence>
<dbReference type="SUPFAM" id="SSF103481">
    <property type="entry name" value="Multidrug resistance efflux transporter EmrE"/>
    <property type="match status" value="2"/>
</dbReference>
<feature type="transmembrane region" description="Helical" evidence="7">
    <location>
        <begin position="47"/>
        <end position="70"/>
    </location>
</feature>
<dbReference type="EMBL" id="JAEHOC010000029">
    <property type="protein sequence ID" value="KAG2429743.1"/>
    <property type="molecule type" value="Genomic_DNA"/>
</dbReference>
<dbReference type="GO" id="GO:0016020">
    <property type="term" value="C:membrane"/>
    <property type="evidence" value="ECO:0007669"/>
    <property type="project" value="UniProtKB-SubCell"/>
</dbReference>
<dbReference type="PANTHER" id="PTHR22911">
    <property type="entry name" value="ACYL-MALONYL CONDENSING ENZYME-RELATED"/>
    <property type="match status" value="1"/>
</dbReference>
<organism evidence="9 10">
    <name type="scientific">Chlamydomonas incerta</name>
    <dbReference type="NCBI Taxonomy" id="51695"/>
    <lineage>
        <taxon>Eukaryota</taxon>
        <taxon>Viridiplantae</taxon>
        <taxon>Chlorophyta</taxon>
        <taxon>core chlorophytes</taxon>
        <taxon>Chlorophyceae</taxon>
        <taxon>CS clade</taxon>
        <taxon>Chlamydomonadales</taxon>
        <taxon>Chlamydomonadaceae</taxon>
        <taxon>Chlamydomonas</taxon>
    </lineage>
</organism>
<feature type="transmembrane region" description="Helical" evidence="7">
    <location>
        <begin position="170"/>
        <end position="188"/>
    </location>
</feature>
<name>A0A835SMD8_CHLIN</name>
<feature type="transmembrane region" description="Helical" evidence="7">
    <location>
        <begin position="115"/>
        <end position="133"/>
    </location>
</feature>
<evidence type="ECO:0000256" key="5">
    <source>
        <dbReference type="ARBA" id="ARBA00023136"/>
    </source>
</evidence>
<evidence type="ECO:0000256" key="1">
    <source>
        <dbReference type="ARBA" id="ARBA00004141"/>
    </source>
</evidence>
<feature type="compositionally biased region" description="Low complexity" evidence="6">
    <location>
        <begin position="619"/>
        <end position="629"/>
    </location>
</feature>
<comment type="subcellular location">
    <subcellularLocation>
        <location evidence="1">Membrane</location>
        <topology evidence="1">Multi-pass membrane protein</topology>
    </subcellularLocation>
</comment>
<feature type="transmembrane region" description="Helical" evidence="7">
    <location>
        <begin position="237"/>
        <end position="260"/>
    </location>
</feature>
<proteinExistence type="inferred from homology"/>
<feature type="domain" description="EamA" evidence="8">
    <location>
        <begin position="238"/>
        <end position="372"/>
    </location>
</feature>
<keyword evidence="10" id="KW-1185">Reference proteome</keyword>
<sequence>MGGNDDSADNEGDDEAKLLRASEPRSAYVLPDRMSALRKQVAALTRALWDSGVACVCTAAVVFSLSAFFVKLMGEDMPVFEIVAVRSVSSFLVCAAYARAAGVAPLFGKRANLKFLLARGLFGAAAMTSYYFSLKLLPLADAVTLFFLNPAVTAIVAWAVLKEPLGGRGVAGVLVSVAGLVLITRPPFLGFSSGSSSSSSSGSSSSAALHGDGGVGVSSSAAAAAAAAATAWDAQRLLGTLFGVLSALLSAGAFISIRFIGKSEPALVMSVYFHLSAAASCAVPLLLGLPQRAVAPSGPQWALLAGVAATSFWGQILIGRGFQLLSAARASAINFTQVVYSYMLGLLFLHESLSLSGGAGSALIATGAVLVNLRPKPPPQTAAAAAAAAATAAGAAGAQTQLAAAGAGADQDGGAGAPKATGDGCAAGADGDEEAALGAAGRGQPGEREGGGCGGGAGGVGPDRCGGGKQVELQAVLVVSGARCGSCGKGGSSCGGCTCGEGGGKLEQKVTVVAGDPGAQPELSSPSSSASGPGPGPGPGPWGYLPAAATADCDEARARRGEEEEAEAEAAASEGASLLRCTVTWRTEGSSSSSAAVVAAPRPLTPSGVVAAAAAISPEAVAEQQQQPQCRSMQLNGCSSDGGQGCSRQAHVGEGARQEEEGEEEERQGLLPARVSPK</sequence>
<dbReference type="Pfam" id="PF00892">
    <property type="entry name" value="EamA"/>
    <property type="match status" value="2"/>
</dbReference>
<dbReference type="Gene3D" id="1.10.3730.20">
    <property type="match status" value="1"/>
</dbReference>
<feature type="transmembrane region" description="Helical" evidence="7">
    <location>
        <begin position="301"/>
        <end position="318"/>
    </location>
</feature>
<feature type="transmembrane region" description="Helical" evidence="7">
    <location>
        <begin position="90"/>
        <end position="108"/>
    </location>
</feature>